<evidence type="ECO:0000256" key="1">
    <source>
        <dbReference type="ARBA" id="ARBA00022679"/>
    </source>
</evidence>
<proteinExistence type="predicted"/>
<sequence>MTSLHGLKVVDLSRVLGGPFCTQLLADHGATVIKIEPPQGDETRAWGPPFEGDMSSYFMGVNRNKLGMALDLTQPRGRDVLLDLLADADVLVENFKPGTMEKWGLGFEQCLSEKFPRLIHCRVSGFGATGPLGAMPGYDAVVQAMSGLMSVNGERDAPPLRMGAPVIDIVTGMNAVIGILLALHVREKSGRAQFVEATLYDSGISLMHPHLPNYYLSGRSAGRSGNAHPNICPYDLFPTATSPVFLAVGNDGQFAKFSEIVGAPLLAVDKRFQTNAQRLAHSGALREEIERLLAHLDGSMLAENLMRAGVPCGAVANAAAVAEHPHTLHREMIVKIADYVGTGSPVKLSSTGPQYRLAPPFFAQHAQQILESLGYDDQTIADMFSTGVVPVALKGAA</sequence>
<dbReference type="PANTHER" id="PTHR48207:SF3">
    <property type="entry name" value="SUCCINATE--HYDROXYMETHYLGLUTARATE COA-TRANSFERASE"/>
    <property type="match status" value="1"/>
</dbReference>
<organism evidence="2 3">
    <name type="scientific">Pandoraea thiooxydans</name>
    <dbReference type="NCBI Taxonomy" id="445709"/>
    <lineage>
        <taxon>Bacteria</taxon>
        <taxon>Pseudomonadati</taxon>
        <taxon>Pseudomonadota</taxon>
        <taxon>Betaproteobacteria</taxon>
        <taxon>Burkholderiales</taxon>
        <taxon>Burkholderiaceae</taxon>
        <taxon>Pandoraea</taxon>
    </lineage>
</organism>
<dbReference type="PATRIC" id="fig|445709.3.peg.3186"/>
<dbReference type="PANTHER" id="PTHR48207">
    <property type="entry name" value="SUCCINATE--HYDROXYMETHYLGLUTARATE COA-TRANSFERASE"/>
    <property type="match status" value="1"/>
</dbReference>
<dbReference type="InterPro" id="IPR050483">
    <property type="entry name" value="CoA-transferase_III_domain"/>
</dbReference>
<dbReference type="GO" id="GO:0008410">
    <property type="term" value="F:CoA-transferase activity"/>
    <property type="evidence" value="ECO:0007669"/>
    <property type="project" value="TreeGrafter"/>
</dbReference>
<dbReference type="Gene3D" id="3.30.1540.10">
    <property type="entry name" value="formyl-coa transferase, domain 3"/>
    <property type="match status" value="1"/>
</dbReference>
<evidence type="ECO:0000313" key="3">
    <source>
        <dbReference type="Proteomes" id="UP000036700"/>
    </source>
</evidence>
<dbReference type="Proteomes" id="UP000036700">
    <property type="component" value="Chromosome"/>
</dbReference>
<dbReference type="EMBL" id="CP011568">
    <property type="protein sequence ID" value="AKJ69340.1"/>
    <property type="molecule type" value="Genomic_DNA"/>
</dbReference>
<dbReference type="Pfam" id="PF02515">
    <property type="entry name" value="CoA_transf_3"/>
    <property type="match status" value="1"/>
</dbReference>
<dbReference type="STRING" id="445709.ABW99_15065"/>
<keyword evidence="3" id="KW-1185">Reference proteome</keyword>
<dbReference type="AlphaFoldDB" id="A0A0G3EQS3"/>
<keyword evidence="1" id="KW-0808">Transferase</keyword>
<gene>
    <name evidence="2" type="ORF">ABW99_15065</name>
</gene>
<dbReference type="InterPro" id="IPR023606">
    <property type="entry name" value="CoA-Trfase_III_dom_1_sf"/>
</dbReference>
<reference evidence="3" key="1">
    <citation type="submission" date="2015-06" db="EMBL/GenBank/DDBJ databases">
        <authorList>
            <person name="Lim Y.L."/>
            <person name="Ee R."/>
            <person name="Yong D."/>
            <person name="How K.Y."/>
            <person name="Yin W.F."/>
            <person name="Chan K.G."/>
        </authorList>
    </citation>
    <scope>NUCLEOTIDE SEQUENCE [LARGE SCALE GENOMIC DNA]</scope>
    <source>
        <strain evidence="3">DSM 25325</strain>
    </source>
</reference>
<dbReference type="Gene3D" id="3.40.50.10540">
    <property type="entry name" value="Crotonobetainyl-coa:carnitine coa-transferase, domain 1"/>
    <property type="match status" value="1"/>
</dbReference>
<protein>
    <submittedName>
        <fullName evidence="2">Carnitine dehydratase</fullName>
    </submittedName>
</protein>
<evidence type="ECO:0000313" key="2">
    <source>
        <dbReference type="EMBL" id="AKJ69340.1"/>
    </source>
</evidence>
<dbReference type="RefSeq" id="WP_047215238.1">
    <property type="nucleotide sequence ID" value="NZ_CP011568.3"/>
</dbReference>
<dbReference type="SUPFAM" id="SSF89796">
    <property type="entry name" value="CoA-transferase family III (CaiB/BaiF)"/>
    <property type="match status" value="1"/>
</dbReference>
<dbReference type="InterPro" id="IPR003673">
    <property type="entry name" value="CoA-Trfase_fam_III"/>
</dbReference>
<name>A0A0G3EQS3_9BURK</name>
<accession>A0A0G3EQS3</accession>
<dbReference type="KEGG" id="ptx:ABW99_15065"/>
<dbReference type="OrthoDB" id="9026195at2"/>
<dbReference type="InterPro" id="IPR044855">
    <property type="entry name" value="CoA-Trfase_III_dom3_sf"/>
</dbReference>